<dbReference type="EMBL" id="VSRR010003547">
    <property type="protein sequence ID" value="MPC36556.1"/>
    <property type="molecule type" value="Genomic_DNA"/>
</dbReference>
<dbReference type="AlphaFoldDB" id="A0A5B7ETS6"/>
<sequence length="153" mass="16599">MLQCEAVSVMRDTYNTPTITTSFVRLLAASIFTSMSLVSGVSRMAVHKASSGNSAASVGGERVPTTGRRDHLRTPIVFKGTCLSARKKRRSNQDAHGERGAQEDAPWTEAVHYLPQHKSPSVINLKSTCRCSHDATRTAAEDEPGQRDTLQGT</sequence>
<feature type="region of interest" description="Disordered" evidence="1">
    <location>
        <begin position="49"/>
        <end position="71"/>
    </location>
</feature>
<accession>A0A5B7ETS6</accession>
<organism evidence="2 3">
    <name type="scientific">Portunus trituberculatus</name>
    <name type="common">Swimming crab</name>
    <name type="synonym">Neptunus trituberculatus</name>
    <dbReference type="NCBI Taxonomy" id="210409"/>
    <lineage>
        <taxon>Eukaryota</taxon>
        <taxon>Metazoa</taxon>
        <taxon>Ecdysozoa</taxon>
        <taxon>Arthropoda</taxon>
        <taxon>Crustacea</taxon>
        <taxon>Multicrustacea</taxon>
        <taxon>Malacostraca</taxon>
        <taxon>Eumalacostraca</taxon>
        <taxon>Eucarida</taxon>
        <taxon>Decapoda</taxon>
        <taxon>Pleocyemata</taxon>
        <taxon>Brachyura</taxon>
        <taxon>Eubrachyura</taxon>
        <taxon>Portunoidea</taxon>
        <taxon>Portunidae</taxon>
        <taxon>Portuninae</taxon>
        <taxon>Portunus</taxon>
    </lineage>
</organism>
<feature type="region of interest" description="Disordered" evidence="1">
    <location>
        <begin position="83"/>
        <end position="109"/>
    </location>
</feature>
<keyword evidence="3" id="KW-1185">Reference proteome</keyword>
<reference evidence="2 3" key="1">
    <citation type="submission" date="2019-05" db="EMBL/GenBank/DDBJ databases">
        <title>Another draft genome of Portunus trituberculatus and its Hox gene families provides insights of decapod evolution.</title>
        <authorList>
            <person name="Jeong J.-H."/>
            <person name="Song I."/>
            <person name="Kim S."/>
            <person name="Choi T."/>
            <person name="Kim D."/>
            <person name="Ryu S."/>
            <person name="Kim W."/>
        </authorList>
    </citation>
    <scope>NUCLEOTIDE SEQUENCE [LARGE SCALE GENOMIC DNA]</scope>
    <source>
        <tissue evidence="2">Muscle</tissue>
    </source>
</reference>
<feature type="compositionally biased region" description="Basic and acidic residues" evidence="1">
    <location>
        <begin position="133"/>
        <end position="146"/>
    </location>
</feature>
<feature type="region of interest" description="Disordered" evidence="1">
    <location>
        <begin position="133"/>
        <end position="153"/>
    </location>
</feature>
<evidence type="ECO:0000256" key="1">
    <source>
        <dbReference type="SAM" id="MobiDB-lite"/>
    </source>
</evidence>
<feature type="compositionally biased region" description="Low complexity" evidence="1">
    <location>
        <begin position="49"/>
        <end position="60"/>
    </location>
</feature>
<proteinExistence type="predicted"/>
<gene>
    <name evidence="2" type="ORF">E2C01_030018</name>
</gene>
<evidence type="ECO:0000313" key="3">
    <source>
        <dbReference type="Proteomes" id="UP000324222"/>
    </source>
</evidence>
<feature type="compositionally biased region" description="Basic and acidic residues" evidence="1">
    <location>
        <begin position="91"/>
        <end position="102"/>
    </location>
</feature>
<protein>
    <submittedName>
        <fullName evidence="2">Uncharacterized protein</fullName>
    </submittedName>
</protein>
<comment type="caution">
    <text evidence="2">The sequence shown here is derived from an EMBL/GenBank/DDBJ whole genome shotgun (WGS) entry which is preliminary data.</text>
</comment>
<evidence type="ECO:0000313" key="2">
    <source>
        <dbReference type="EMBL" id="MPC36556.1"/>
    </source>
</evidence>
<dbReference type="Proteomes" id="UP000324222">
    <property type="component" value="Unassembled WGS sequence"/>
</dbReference>
<name>A0A5B7ETS6_PORTR</name>